<name>A0A1H7DDG8_9LACT</name>
<dbReference type="Proteomes" id="UP000199280">
    <property type="component" value="Unassembled WGS sequence"/>
</dbReference>
<reference evidence="2 3" key="1">
    <citation type="submission" date="2016-10" db="EMBL/GenBank/DDBJ databases">
        <authorList>
            <person name="Varghese N."/>
            <person name="Submissions S."/>
        </authorList>
    </citation>
    <scope>NUCLEOTIDE SEQUENCE [LARGE SCALE GENOMIC DNA]</scope>
    <source>
        <strain evidence="2 3">DSM 22150</strain>
    </source>
</reference>
<sequence>MIKETRKRTEKVFEEYNDYQDRGMVKWLTAFSMEELTRSISAGKEEALKDIPILAQMNASEID</sequence>
<feature type="non-terminal residue" evidence="2">
    <location>
        <position position="63"/>
    </location>
</feature>
<evidence type="ECO:0000313" key="1">
    <source>
        <dbReference type="EMBL" id="SEJ96639.1"/>
    </source>
</evidence>
<protein>
    <submittedName>
        <fullName evidence="2">Uncharacterized protein</fullName>
    </submittedName>
</protein>
<evidence type="ECO:0000313" key="2">
    <source>
        <dbReference type="EMBL" id="SEJ97612.1"/>
    </source>
</evidence>
<accession>A0A1H7DDG8</accession>
<keyword evidence="3" id="KW-1185">Reference proteome</keyword>
<proteinExistence type="predicted"/>
<evidence type="ECO:0000313" key="3">
    <source>
        <dbReference type="Proteomes" id="UP000199280"/>
    </source>
</evidence>
<dbReference type="EMBL" id="FNYT01000049">
    <property type="protein sequence ID" value="SEJ96639.1"/>
    <property type="molecule type" value="Genomic_DNA"/>
</dbReference>
<organism evidence="2 3">
    <name type="scientific">Trichococcus ilyis</name>
    <dbReference type="NCBI Taxonomy" id="640938"/>
    <lineage>
        <taxon>Bacteria</taxon>
        <taxon>Bacillati</taxon>
        <taxon>Bacillota</taxon>
        <taxon>Bacilli</taxon>
        <taxon>Lactobacillales</taxon>
        <taxon>Carnobacteriaceae</taxon>
        <taxon>Trichococcus</taxon>
    </lineage>
</organism>
<dbReference type="EMBL" id="FNYT01000052">
    <property type="protein sequence ID" value="SEJ97612.1"/>
    <property type="molecule type" value="Genomic_DNA"/>
</dbReference>
<gene>
    <name evidence="1" type="ORF">SAMN05216375_1491</name>
    <name evidence="2" type="ORF">SAMN05216375_15211</name>
</gene>
<comment type="caution">
    <text evidence="2">The sequence shown here is derived from an EMBL/GenBank/DDBJ whole genome shotgun (WGS) entry which is preliminary data.</text>
</comment>